<dbReference type="Proteomes" id="UP000092443">
    <property type="component" value="Unplaced"/>
</dbReference>
<organism evidence="1 2">
    <name type="scientific">Glossina fuscipes</name>
    <dbReference type="NCBI Taxonomy" id="7396"/>
    <lineage>
        <taxon>Eukaryota</taxon>
        <taxon>Metazoa</taxon>
        <taxon>Ecdysozoa</taxon>
        <taxon>Arthropoda</taxon>
        <taxon>Hexapoda</taxon>
        <taxon>Insecta</taxon>
        <taxon>Pterygota</taxon>
        <taxon>Neoptera</taxon>
        <taxon>Endopterygota</taxon>
        <taxon>Diptera</taxon>
        <taxon>Brachycera</taxon>
        <taxon>Muscomorpha</taxon>
        <taxon>Hippoboscoidea</taxon>
        <taxon>Glossinidae</taxon>
        <taxon>Glossina</taxon>
    </lineage>
</organism>
<protein>
    <submittedName>
        <fullName evidence="2">Autophagy-related protein 23-like</fullName>
    </submittedName>
</protein>
<evidence type="ECO:0000313" key="1">
    <source>
        <dbReference type="Proteomes" id="UP000092443"/>
    </source>
</evidence>
<gene>
    <name evidence="2" type="primary">LOC119641597</name>
</gene>
<dbReference type="AlphaFoldDB" id="A0A9C6DXT9"/>
<dbReference type="RefSeq" id="XP_037896300.1">
    <property type="nucleotide sequence ID" value="XM_038040372.1"/>
</dbReference>
<dbReference type="KEGG" id="gfs:119641597"/>
<dbReference type="GeneID" id="119641597"/>
<proteinExistence type="predicted"/>
<accession>A0A9C6DXT9</accession>
<reference evidence="2" key="1">
    <citation type="submission" date="2025-08" db="UniProtKB">
        <authorList>
            <consortium name="RefSeq"/>
        </authorList>
    </citation>
    <scope>IDENTIFICATION</scope>
    <source>
        <tissue evidence="2">Whole body pupa</tissue>
    </source>
</reference>
<keyword evidence="1" id="KW-1185">Reference proteome</keyword>
<evidence type="ECO:0000313" key="2">
    <source>
        <dbReference type="RefSeq" id="XP_037896300.1"/>
    </source>
</evidence>
<name>A0A9C6DXT9_9MUSC</name>
<sequence>MTIPADKHITQLQIHKNIFITLRLFPDTKCNCEELDQKLRDSRQQEKYRIDMKRYNQKLHEQTTKAEKAMNAWATSKTQLEQLQQLQKNAAANDEEVLGEASTKPAVTLNAELIYADVQTDGDLNDMIQSLQGKNNDLKKICRFRCKTIKDLEEKMPQKENTEGNSLSALEIIQQKYENAKMILQSRRDEIRKLQEQLNVKN</sequence>